<dbReference type="AlphaFoldDB" id="A0A2S9Q577"/>
<keyword evidence="1" id="KW-0732">Signal</keyword>
<keyword evidence="3" id="KW-1185">Reference proteome</keyword>
<evidence type="ECO:0000313" key="2">
    <source>
        <dbReference type="EMBL" id="PRH84518.1"/>
    </source>
</evidence>
<dbReference type="OrthoDB" id="7904364at2"/>
<sequence length="499" mass="53064">MSIMNGVALRMKKGTALSSAAACCAVVLALAGAAPALAEPATAEGARKLTETFQSYIGPVPFEKGFITIAPKDDGYDVTLSFDGSKLDEAKGKGVAEVLRMNPYVVRLTPQSDGNWVVKSGPAPIAMAWSRVWKESPETGSFNFAACASQGMFVPKLMSFATLTVGCDGGAATVRNHDADIDLSTGKFGFMTSSEPDANDGVDVKFESQLQGLKGKVQDKKDTQFPVSFDLAGGQQTFSATGMRFAAIYDLAAFLREHPSKGQIVLAQDDLKTKLRAALPLWQEVSSTSQIEDLVVTLPFGQVKLGKARQAYGLTGLVKQGYYSDALNYSGLVIPEVVVPEWARSLVPAEANYATKLSLNGLDGMADVLIRGVDATQDPPFSKTMAVALMTRLLDGDLNYKIDFNVAAPAYTLKGNGSAAVNPEPTASLAVAATGFDAVVEGLSKANVEDARKAVFFLSFVKGLAKEEGNGQLVWNVSYDIVTHSVKVNDQVFRLPQPD</sequence>
<evidence type="ECO:0000313" key="3">
    <source>
        <dbReference type="Proteomes" id="UP000237682"/>
    </source>
</evidence>
<protein>
    <recommendedName>
        <fullName evidence="4">DUF2125 domain-containing protein</fullName>
    </recommendedName>
</protein>
<dbReference type="Proteomes" id="UP000237682">
    <property type="component" value="Unassembled WGS sequence"/>
</dbReference>
<dbReference type="RefSeq" id="WP_105865175.1">
    <property type="nucleotide sequence ID" value="NZ_PUEJ01000013.1"/>
</dbReference>
<proteinExistence type="predicted"/>
<reference evidence="2 3" key="1">
    <citation type="submission" date="2018-02" db="EMBL/GenBank/DDBJ databases">
        <title>Whole genome sequencing of endophytic bacterium.</title>
        <authorList>
            <person name="Eedara R."/>
            <person name="Podile A.R."/>
        </authorList>
    </citation>
    <scope>NUCLEOTIDE SEQUENCE [LARGE SCALE GENOMIC DNA]</scope>
    <source>
        <strain evidence="2 3">RP1T</strain>
    </source>
</reference>
<feature type="signal peptide" evidence="1">
    <location>
        <begin position="1"/>
        <end position="38"/>
    </location>
</feature>
<evidence type="ECO:0008006" key="4">
    <source>
        <dbReference type="Google" id="ProtNLM"/>
    </source>
</evidence>
<organism evidence="2 3">
    <name type="scientific">Labrys okinawensis</name>
    <dbReference type="NCBI Taxonomy" id="346911"/>
    <lineage>
        <taxon>Bacteria</taxon>
        <taxon>Pseudomonadati</taxon>
        <taxon>Pseudomonadota</taxon>
        <taxon>Alphaproteobacteria</taxon>
        <taxon>Hyphomicrobiales</taxon>
        <taxon>Xanthobacteraceae</taxon>
        <taxon>Labrys</taxon>
    </lineage>
</organism>
<accession>A0A2S9Q577</accession>
<dbReference type="EMBL" id="PUEJ01000013">
    <property type="protein sequence ID" value="PRH84518.1"/>
    <property type="molecule type" value="Genomic_DNA"/>
</dbReference>
<gene>
    <name evidence="2" type="ORF">C5L14_27105</name>
</gene>
<name>A0A2S9Q577_9HYPH</name>
<comment type="caution">
    <text evidence="2">The sequence shown here is derived from an EMBL/GenBank/DDBJ whole genome shotgun (WGS) entry which is preliminary data.</text>
</comment>
<feature type="chain" id="PRO_5015553959" description="DUF2125 domain-containing protein" evidence="1">
    <location>
        <begin position="39"/>
        <end position="499"/>
    </location>
</feature>
<evidence type="ECO:0000256" key="1">
    <source>
        <dbReference type="SAM" id="SignalP"/>
    </source>
</evidence>